<evidence type="ECO:0000313" key="2">
    <source>
        <dbReference type="EMBL" id="MFD2834793.1"/>
    </source>
</evidence>
<accession>A0ABW5XBN5</accession>
<keyword evidence="3" id="KW-1185">Reference proteome</keyword>
<dbReference type="EMBL" id="JBHUOJ010000036">
    <property type="protein sequence ID" value="MFD2834793.1"/>
    <property type="molecule type" value="Genomic_DNA"/>
</dbReference>
<evidence type="ECO:0000256" key="1">
    <source>
        <dbReference type="SAM" id="Phobius"/>
    </source>
</evidence>
<name>A0ABW5XBN5_9FLAO</name>
<feature type="transmembrane region" description="Helical" evidence="1">
    <location>
        <begin position="20"/>
        <end position="39"/>
    </location>
</feature>
<protein>
    <submittedName>
        <fullName evidence="2">Uncharacterized protein</fullName>
    </submittedName>
</protein>
<proteinExistence type="predicted"/>
<gene>
    <name evidence="2" type="ORF">ACFSYS_15995</name>
</gene>
<comment type="caution">
    <text evidence="2">The sequence shown here is derived from an EMBL/GenBank/DDBJ whole genome shotgun (WGS) entry which is preliminary data.</text>
</comment>
<keyword evidence="1" id="KW-0472">Membrane</keyword>
<keyword evidence="1" id="KW-1133">Transmembrane helix</keyword>
<dbReference type="RefSeq" id="WP_251743175.1">
    <property type="nucleotide sequence ID" value="NZ_JBHUOJ010000036.1"/>
</dbReference>
<reference evidence="3" key="1">
    <citation type="journal article" date="2019" name="Int. J. Syst. Evol. Microbiol.">
        <title>The Global Catalogue of Microorganisms (GCM) 10K type strain sequencing project: providing services to taxonomists for standard genome sequencing and annotation.</title>
        <authorList>
            <consortium name="The Broad Institute Genomics Platform"/>
            <consortium name="The Broad Institute Genome Sequencing Center for Infectious Disease"/>
            <person name="Wu L."/>
            <person name="Ma J."/>
        </authorList>
    </citation>
    <scope>NUCLEOTIDE SEQUENCE [LARGE SCALE GENOMIC DNA]</scope>
    <source>
        <strain evidence="3">KCTC 52925</strain>
    </source>
</reference>
<keyword evidence="1" id="KW-0812">Transmembrane</keyword>
<sequence>MEEEYYFIFKSWSLDSNQWSILIGSIGFLLTLIGFAIAFKIYKNQRKDSAQDAYVFFQLSLPDLNNAILSTIQNLENFIKNLENDNFSNPILSASLNDKFINKINIVDLVRYYNQEKKQKIQNLKDLLIDANFFGDYHSYFTNEINFFRNNYLEKEAQYSKWQLLRTNKFFSSMADQNEEDSYKRFYANWTKNLNKDSEVFELNEKGEAIKMINRPLLIKKHLIPLAKEIVPFIQFSEKANEINLISNQIIAAYDDIEEMKISIEKVFKNDIIKFKEINNLLDKIIEQDDA</sequence>
<organism evidence="2 3">
    <name type="scientific">Christiangramia antarctica</name>
    <dbReference type="NCBI Taxonomy" id="2058158"/>
    <lineage>
        <taxon>Bacteria</taxon>
        <taxon>Pseudomonadati</taxon>
        <taxon>Bacteroidota</taxon>
        <taxon>Flavobacteriia</taxon>
        <taxon>Flavobacteriales</taxon>
        <taxon>Flavobacteriaceae</taxon>
        <taxon>Christiangramia</taxon>
    </lineage>
</organism>
<dbReference type="Proteomes" id="UP001597438">
    <property type="component" value="Unassembled WGS sequence"/>
</dbReference>
<evidence type="ECO:0000313" key="3">
    <source>
        <dbReference type="Proteomes" id="UP001597438"/>
    </source>
</evidence>